<feature type="compositionally biased region" description="Basic and acidic residues" evidence="1">
    <location>
        <begin position="11"/>
        <end position="21"/>
    </location>
</feature>
<sequence>MEIKQALGNTKQKDKEMDQNRAESVVGGDRAQGFCNATRDFQNSNGKFLTRCSKLDFPRFSELNLRAWLYMVDQFFAMDEAPYDQRVRVASIHLYGEAIA</sequence>
<gene>
    <name evidence="2" type="ORF">H5410_064982</name>
</gene>
<accession>A0A9J5VXT7</accession>
<dbReference type="EMBL" id="JACXVP010000289">
    <property type="protein sequence ID" value="KAG5568000.1"/>
    <property type="molecule type" value="Genomic_DNA"/>
</dbReference>
<evidence type="ECO:0000256" key="1">
    <source>
        <dbReference type="SAM" id="MobiDB-lite"/>
    </source>
</evidence>
<keyword evidence="3" id="KW-1185">Reference proteome</keyword>
<dbReference type="OrthoDB" id="1329048at2759"/>
<dbReference type="Proteomes" id="UP000824120">
    <property type="component" value="Unassembled WGS sequence"/>
</dbReference>
<proteinExistence type="predicted"/>
<feature type="region of interest" description="Disordered" evidence="1">
    <location>
        <begin position="1"/>
        <end position="23"/>
    </location>
</feature>
<protein>
    <submittedName>
        <fullName evidence="2">Uncharacterized protein</fullName>
    </submittedName>
</protein>
<organism evidence="2 3">
    <name type="scientific">Solanum commersonii</name>
    <name type="common">Commerson's wild potato</name>
    <name type="synonym">Commerson's nightshade</name>
    <dbReference type="NCBI Taxonomy" id="4109"/>
    <lineage>
        <taxon>Eukaryota</taxon>
        <taxon>Viridiplantae</taxon>
        <taxon>Streptophyta</taxon>
        <taxon>Embryophyta</taxon>
        <taxon>Tracheophyta</taxon>
        <taxon>Spermatophyta</taxon>
        <taxon>Magnoliopsida</taxon>
        <taxon>eudicotyledons</taxon>
        <taxon>Gunneridae</taxon>
        <taxon>Pentapetalae</taxon>
        <taxon>asterids</taxon>
        <taxon>lamiids</taxon>
        <taxon>Solanales</taxon>
        <taxon>Solanaceae</taxon>
        <taxon>Solanoideae</taxon>
        <taxon>Solaneae</taxon>
        <taxon>Solanum</taxon>
    </lineage>
</organism>
<comment type="caution">
    <text evidence="2">The sequence shown here is derived from an EMBL/GenBank/DDBJ whole genome shotgun (WGS) entry which is preliminary data.</text>
</comment>
<name>A0A9J5VXT7_SOLCO</name>
<dbReference type="AlphaFoldDB" id="A0A9J5VXT7"/>
<evidence type="ECO:0000313" key="2">
    <source>
        <dbReference type="EMBL" id="KAG5568000.1"/>
    </source>
</evidence>
<reference evidence="2" key="1">
    <citation type="submission" date="2020-09" db="EMBL/GenBank/DDBJ databases">
        <title>De no assembly of potato wild relative species, Solanum commersonii.</title>
        <authorList>
            <person name="Cho K."/>
        </authorList>
    </citation>
    <scope>NUCLEOTIDE SEQUENCE</scope>
    <source>
        <strain evidence="2">LZ3.2</strain>
        <tissue evidence="2">Leaf</tissue>
    </source>
</reference>
<evidence type="ECO:0000313" key="3">
    <source>
        <dbReference type="Proteomes" id="UP000824120"/>
    </source>
</evidence>